<keyword evidence="1 3" id="KW-0597">Phosphoprotein</keyword>
<name>A0A831WDK5_9GAMM</name>
<keyword evidence="4" id="KW-0175">Coiled coil</keyword>
<dbReference type="Gene3D" id="1.20.120.20">
    <property type="entry name" value="Apolipoprotein"/>
    <property type="match status" value="1"/>
</dbReference>
<keyword evidence="5" id="KW-0472">Membrane</keyword>
<dbReference type="InterPro" id="IPR011006">
    <property type="entry name" value="CheY-like_superfamily"/>
</dbReference>
<feature type="modified residue" description="4-aspartylphosphate" evidence="3">
    <location>
        <position position="55"/>
    </location>
</feature>
<keyword evidence="5" id="KW-0812">Transmembrane</keyword>
<dbReference type="AlphaFoldDB" id="A0A831WDK5"/>
<keyword evidence="2" id="KW-0902">Two-component regulatory system</keyword>
<comment type="caution">
    <text evidence="7">The sequence shown here is derived from an EMBL/GenBank/DDBJ whole genome shotgun (WGS) entry which is preliminary data.</text>
</comment>
<evidence type="ECO:0000256" key="5">
    <source>
        <dbReference type="SAM" id="Phobius"/>
    </source>
</evidence>
<feature type="coiled-coil region" evidence="4">
    <location>
        <begin position="222"/>
        <end position="290"/>
    </location>
</feature>
<feature type="domain" description="Response regulatory" evidence="6">
    <location>
        <begin position="6"/>
        <end position="122"/>
    </location>
</feature>
<accession>A0A831WDK5</accession>
<evidence type="ECO:0000259" key="6">
    <source>
        <dbReference type="PROSITE" id="PS50110"/>
    </source>
</evidence>
<dbReference type="EMBL" id="DRLF01000348">
    <property type="protein sequence ID" value="HEC07204.1"/>
    <property type="molecule type" value="Genomic_DNA"/>
</dbReference>
<dbReference type="CDD" id="cd17546">
    <property type="entry name" value="REC_hyHK_CKI1_RcsC-like"/>
    <property type="match status" value="1"/>
</dbReference>
<dbReference type="GO" id="GO:0000160">
    <property type="term" value="P:phosphorelay signal transduction system"/>
    <property type="evidence" value="ECO:0007669"/>
    <property type="project" value="UniProtKB-KW"/>
</dbReference>
<dbReference type="InterPro" id="IPR050595">
    <property type="entry name" value="Bact_response_regulator"/>
</dbReference>
<keyword evidence="5" id="KW-1133">Transmembrane helix</keyword>
<feature type="transmembrane region" description="Helical" evidence="5">
    <location>
        <begin position="297"/>
        <end position="320"/>
    </location>
</feature>
<sequence>MEKTMKVLLVDDSKAARFAMGKLLKDQGLEVEMAASGEEALDKIATEAIDIVFMDQSMPGMGGIAATTAITSNEKTAHIPVVLCTGNEGSKLEQMAEEAGAIGVLTKPPQEEKLKAVLATINVETVTEETPEEEAAPEEVAAAPAIDMDAIKSTIMTEVETLLKSVRDNVTGVEKNMEQKLAELAKSGEEKLQPIHDSLKKMDDRVISQVKEQIAMDTGNSRIQLEALRQQVETALEDIKEQEIRLREDVMEQSGSRLESLIDERLAELKDSVRESQEAMEEQLAAMQAKVAGTSGLLGKATLIAILAAGAAFAAAWYLLK</sequence>
<dbReference type="SMART" id="SM00448">
    <property type="entry name" value="REC"/>
    <property type="match status" value="1"/>
</dbReference>
<dbReference type="PANTHER" id="PTHR44591:SF14">
    <property type="entry name" value="PROTEIN PILG"/>
    <property type="match status" value="1"/>
</dbReference>
<dbReference type="SUPFAM" id="SSF52172">
    <property type="entry name" value="CheY-like"/>
    <property type="match status" value="1"/>
</dbReference>
<dbReference type="InterPro" id="IPR001789">
    <property type="entry name" value="Sig_transdc_resp-reg_receiver"/>
</dbReference>
<evidence type="ECO:0000256" key="2">
    <source>
        <dbReference type="ARBA" id="ARBA00023012"/>
    </source>
</evidence>
<evidence type="ECO:0000313" key="7">
    <source>
        <dbReference type="EMBL" id="HEC07204.1"/>
    </source>
</evidence>
<evidence type="ECO:0000256" key="1">
    <source>
        <dbReference type="ARBA" id="ARBA00022553"/>
    </source>
</evidence>
<dbReference type="Gene3D" id="3.40.50.2300">
    <property type="match status" value="1"/>
</dbReference>
<dbReference type="PANTHER" id="PTHR44591">
    <property type="entry name" value="STRESS RESPONSE REGULATOR PROTEIN 1"/>
    <property type="match status" value="1"/>
</dbReference>
<proteinExistence type="predicted"/>
<gene>
    <name evidence="7" type="ORF">ENJ12_10145</name>
</gene>
<dbReference type="Pfam" id="PF00072">
    <property type="entry name" value="Response_reg"/>
    <property type="match status" value="1"/>
</dbReference>
<evidence type="ECO:0000256" key="3">
    <source>
        <dbReference type="PROSITE-ProRule" id="PRU00169"/>
    </source>
</evidence>
<organism evidence="7">
    <name type="scientific">Thiolapillus brandeum</name>
    <dbReference type="NCBI Taxonomy" id="1076588"/>
    <lineage>
        <taxon>Bacteria</taxon>
        <taxon>Pseudomonadati</taxon>
        <taxon>Pseudomonadota</taxon>
        <taxon>Gammaproteobacteria</taxon>
        <taxon>Chromatiales</taxon>
        <taxon>Sedimenticolaceae</taxon>
        <taxon>Thiolapillus</taxon>
    </lineage>
</organism>
<dbReference type="PROSITE" id="PS50110">
    <property type="entry name" value="RESPONSE_REGULATORY"/>
    <property type="match status" value="1"/>
</dbReference>
<protein>
    <submittedName>
        <fullName evidence="7">Response regulator</fullName>
    </submittedName>
</protein>
<dbReference type="Proteomes" id="UP000886339">
    <property type="component" value="Unassembled WGS sequence"/>
</dbReference>
<reference evidence="7" key="1">
    <citation type="journal article" date="2020" name="mSystems">
        <title>Genome- and Community-Level Interaction Insights into Carbon Utilization and Element Cycling Functions of Hydrothermarchaeota in Hydrothermal Sediment.</title>
        <authorList>
            <person name="Zhou Z."/>
            <person name="Liu Y."/>
            <person name="Xu W."/>
            <person name="Pan J."/>
            <person name="Luo Z.H."/>
            <person name="Li M."/>
        </authorList>
    </citation>
    <scope>NUCLEOTIDE SEQUENCE [LARGE SCALE GENOMIC DNA]</scope>
    <source>
        <strain evidence="7">HyVt-458</strain>
    </source>
</reference>
<evidence type="ECO:0000256" key="4">
    <source>
        <dbReference type="SAM" id="Coils"/>
    </source>
</evidence>